<dbReference type="EMBL" id="ML977629">
    <property type="protein sequence ID" value="KAF1996090.1"/>
    <property type="molecule type" value="Genomic_DNA"/>
</dbReference>
<evidence type="ECO:0000259" key="2">
    <source>
        <dbReference type="Pfam" id="PF26652"/>
    </source>
</evidence>
<gene>
    <name evidence="3" type="ORF">P154DRAFT_324943</name>
</gene>
<feature type="domain" description="Probable double zinc ribbon" evidence="2">
    <location>
        <begin position="83"/>
        <end position="174"/>
    </location>
</feature>
<accession>A0A6A5W2T6</accession>
<dbReference type="OrthoDB" id="3799818at2759"/>
<feature type="region of interest" description="Disordered" evidence="1">
    <location>
        <begin position="16"/>
        <end position="80"/>
    </location>
</feature>
<evidence type="ECO:0000313" key="4">
    <source>
        <dbReference type="Proteomes" id="UP000799779"/>
    </source>
</evidence>
<feature type="compositionally biased region" description="Low complexity" evidence="1">
    <location>
        <begin position="53"/>
        <end position="70"/>
    </location>
</feature>
<reference evidence="3" key="1">
    <citation type="journal article" date="2020" name="Stud. Mycol.">
        <title>101 Dothideomycetes genomes: a test case for predicting lifestyles and emergence of pathogens.</title>
        <authorList>
            <person name="Haridas S."/>
            <person name="Albert R."/>
            <person name="Binder M."/>
            <person name="Bloem J."/>
            <person name="Labutti K."/>
            <person name="Salamov A."/>
            <person name="Andreopoulos B."/>
            <person name="Baker S."/>
            <person name="Barry K."/>
            <person name="Bills G."/>
            <person name="Bluhm B."/>
            <person name="Cannon C."/>
            <person name="Castanera R."/>
            <person name="Culley D."/>
            <person name="Daum C."/>
            <person name="Ezra D."/>
            <person name="Gonzalez J."/>
            <person name="Henrissat B."/>
            <person name="Kuo A."/>
            <person name="Liang C."/>
            <person name="Lipzen A."/>
            <person name="Lutzoni F."/>
            <person name="Magnuson J."/>
            <person name="Mondo S."/>
            <person name="Nolan M."/>
            <person name="Ohm R."/>
            <person name="Pangilinan J."/>
            <person name="Park H.-J."/>
            <person name="Ramirez L."/>
            <person name="Alfaro M."/>
            <person name="Sun H."/>
            <person name="Tritt A."/>
            <person name="Yoshinaga Y."/>
            <person name="Zwiers L.-H."/>
            <person name="Turgeon B."/>
            <person name="Goodwin S."/>
            <person name="Spatafora J."/>
            <person name="Crous P."/>
            <person name="Grigoriev I."/>
        </authorList>
    </citation>
    <scope>NUCLEOTIDE SEQUENCE</scope>
    <source>
        <strain evidence="3">CBS 123094</strain>
    </source>
</reference>
<protein>
    <recommendedName>
        <fullName evidence="2">Probable double zinc ribbon domain-containing protein</fullName>
    </recommendedName>
</protein>
<dbReference type="Pfam" id="PF26652">
    <property type="entry name" value="Zn_ribbon_double"/>
    <property type="match status" value="1"/>
</dbReference>
<evidence type="ECO:0000313" key="3">
    <source>
        <dbReference type="EMBL" id="KAF1996090.1"/>
    </source>
</evidence>
<sequence>MSNIFKFSSPLKKFGKSAMRTPIDTPPVTPEPLAETPLSQSTSHSLPPAGLFTSNTSSASLTSPATPAITFTGPEDSPAPEDGKWICCQCQTTNYIYERSGDNPLGALACVCPHKPCEECKLVGGFESFVPIVDPLPVAVAENGEEDPTYGVVCGKCGLSWKAKSIKVSGLTTEKSSGMATEKSKSTNVSTSFGRLRKSASLMSFRAHRDQRPTTAGGLSEGRTKAMLMRFAGIQCTCGSMSTSETFCFKTVKLIPYPPVAEEEPVQEVSPFMTDPNLQQEGHQQEPVQEGPTFATDPELQQMGHQQPVLKIRHFRHPNPLRSNPVLPEDLL</sequence>
<keyword evidence="4" id="KW-1185">Reference proteome</keyword>
<proteinExistence type="predicted"/>
<dbReference type="Proteomes" id="UP000799779">
    <property type="component" value="Unassembled WGS sequence"/>
</dbReference>
<dbReference type="InterPro" id="IPR058253">
    <property type="entry name" value="Zn_ribbon_double"/>
</dbReference>
<evidence type="ECO:0000256" key="1">
    <source>
        <dbReference type="SAM" id="MobiDB-lite"/>
    </source>
</evidence>
<organism evidence="3 4">
    <name type="scientific">Amniculicola lignicola CBS 123094</name>
    <dbReference type="NCBI Taxonomy" id="1392246"/>
    <lineage>
        <taxon>Eukaryota</taxon>
        <taxon>Fungi</taxon>
        <taxon>Dikarya</taxon>
        <taxon>Ascomycota</taxon>
        <taxon>Pezizomycotina</taxon>
        <taxon>Dothideomycetes</taxon>
        <taxon>Pleosporomycetidae</taxon>
        <taxon>Pleosporales</taxon>
        <taxon>Amniculicolaceae</taxon>
        <taxon>Amniculicola</taxon>
    </lineage>
</organism>
<name>A0A6A5W2T6_9PLEO</name>
<dbReference type="AlphaFoldDB" id="A0A6A5W2T6"/>